<reference evidence="3 4" key="1">
    <citation type="submission" date="2020-08" db="EMBL/GenBank/DDBJ databases">
        <title>Sequencing the genomes of 1000 actinobacteria strains.</title>
        <authorList>
            <person name="Klenk H.-P."/>
        </authorList>
    </citation>
    <scope>NUCLEOTIDE SEQUENCE [LARGE SCALE GENOMIC DNA]</scope>
    <source>
        <strain evidence="3 4">DSM 45362</strain>
    </source>
</reference>
<evidence type="ECO:0000313" key="4">
    <source>
        <dbReference type="Proteomes" id="UP000587527"/>
    </source>
</evidence>
<proteinExistence type="inferred from homology"/>
<feature type="region of interest" description="Disordered" evidence="2">
    <location>
        <begin position="1"/>
        <end position="32"/>
    </location>
</feature>
<feature type="compositionally biased region" description="Basic and acidic residues" evidence="2">
    <location>
        <begin position="22"/>
        <end position="32"/>
    </location>
</feature>
<feature type="compositionally biased region" description="Basic and acidic residues" evidence="2">
    <location>
        <begin position="1"/>
        <end position="10"/>
    </location>
</feature>
<name>A0A841BM58_9ACTN</name>
<dbReference type="EMBL" id="JACHMN010000002">
    <property type="protein sequence ID" value="MBB5868745.1"/>
    <property type="molecule type" value="Genomic_DNA"/>
</dbReference>
<dbReference type="InterPro" id="IPR001852">
    <property type="entry name" value="PdxS/SNZ"/>
</dbReference>
<evidence type="ECO:0000313" key="3">
    <source>
        <dbReference type="EMBL" id="MBB5868745.1"/>
    </source>
</evidence>
<evidence type="ECO:0000256" key="2">
    <source>
        <dbReference type="SAM" id="MobiDB-lite"/>
    </source>
</evidence>
<protein>
    <submittedName>
        <fullName evidence="3">Pyridoxal biosynthesis lyase PdxS</fullName>
    </submittedName>
</protein>
<comment type="similarity">
    <text evidence="1">Belongs to the PdxS/SNZ family.</text>
</comment>
<accession>A0A841BM58</accession>
<organism evidence="3 4">
    <name type="scientific">Allocatelliglobosispora scoriae</name>
    <dbReference type="NCBI Taxonomy" id="643052"/>
    <lineage>
        <taxon>Bacteria</taxon>
        <taxon>Bacillati</taxon>
        <taxon>Actinomycetota</taxon>
        <taxon>Actinomycetes</taxon>
        <taxon>Micromonosporales</taxon>
        <taxon>Micromonosporaceae</taxon>
        <taxon>Allocatelliglobosispora</taxon>
    </lineage>
</organism>
<dbReference type="Proteomes" id="UP000587527">
    <property type="component" value="Unassembled WGS sequence"/>
</dbReference>
<gene>
    <name evidence="3" type="ORF">F4553_002124</name>
</gene>
<sequence>MIAKVPRDPGEAAVGIDIDDTPQSHRLAECGW</sequence>
<evidence type="ECO:0000256" key="1">
    <source>
        <dbReference type="PROSITE-ProRule" id="PRU00481"/>
    </source>
</evidence>
<keyword evidence="4" id="KW-1185">Reference proteome</keyword>
<comment type="caution">
    <text evidence="3">The sequence shown here is derived from an EMBL/GenBank/DDBJ whole genome shotgun (WGS) entry which is preliminary data.</text>
</comment>
<dbReference type="GO" id="GO:0042823">
    <property type="term" value="P:pyridoxal phosphate biosynthetic process"/>
    <property type="evidence" value="ECO:0007669"/>
    <property type="project" value="InterPro"/>
</dbReference>
<dbReference type="GO" id="GO:0016829">
    <property type="term" value="F:lyase activity"/>
    <property type="evidence" value="ECO:0007669"/>
    <property type="project" value="UniProtKB-KW"/>
</dbReference>
<dbReference type="AlphaFoldDB" id="A0A841BM58"/>
<dbReference type="PROSITE" id="PS51129">
    <property type="entry name" value="PDXS_SNZ_2"/>
    <property type="match status" value="1"/>
</dbReference>
<keyword evidence="3" id="KW-0456">Lyase</keyword>